<dbReference type="SUPFAM" id="SSF64518">
    <property type="entry name" value="Phase 1 flagellin"/>
    <property type="match status" value="1"/>
</dbReference>
<dbReference type="Proteomes" id="UP000503399">
    <property type="component" value="Chromosome"/>
</dbReference>
<keyword evidence="2" id="KW-0282">Flagellum</keyword>
<keyword evidence="2" id="KW-0969">Cilium</keyword>
<accession>A0A6F8ZEE8</accession>
<dbReference type="KEGG" id="hfv:R50_0534"/>
<evidence type="ECO:0000313" key="3">
    <source>
        <dbReference type="Proteomes" id="UP000503399"/>
    </source>
</evidence>
<protein>
    <submittedName>
        <fullName evidence="2">Flagellar hook-associated protein flgL</fullName>
    </submittedName>
</protein>
<dbReference type="InterPro" id="IPR001029">
    <property type="entry name" value="Flagellin_N"/>
</dbReference>
<organism evidence="2 3">
    <name type="scientific">Candidatus Hydrogenisulfobacillus filiaventi</name>
    <dbReference type="NCBI Taxonomy" id="2707344"/>
    <lineage>
        <taxon>Bacteria</taxon>
        <taxon>Bacillati</taxon>
        <taxon>Bacillota</taxon>
        <taxon>Clostridia</taxon>
        <taxon>Eubacteriales</taxon>
        <taxon>Clostridiales Family XVII. Incertae Sedis</taxon>
        <taxon>Candidatus Hydrogenisulfobacillus</taxon>
    </lineage>
</organism>
<dbReference type="PANTHER" id="PTHR42792">
    <property type="entry name" value="FLAGELLIN"/>
    <property type="match status" value="1"/>
</dbReference>
<evidence type="ECO:0000313" key="2">
    <source>
        <dbReference type="EMBL" id="CAB1128040.1"/>
    </source>
</evidence>
<keyword evidence="2" id="KW-0966">Cell projection</keyword>
<dbReference type="Pfam" id="PF00669">
    <property type="entry name" value="Flagellin_N"/>
    <property type="match status" value="1"/>
</dbReference>
<dbReference type="GO" id="GO:0005198">
    <property type="term" value="F:structural molecule activity"/>
    <property type="evidence" value="ECO:0007669"/>
    <property type="project" value="InterPro"/>
</dbReference>
<dbReference type="GO" id="GO:0009288">
    <property type="term" value="C:bacterial-type flagellum"/>
    <property type="evidence" value="ECO:0007669"/>
    <property type="project" value="InterPro"/>
</dbReference>
<dbReference type="Gene3D" id="1.20.1330.10">
    <property type="entry name" value="f41 fragment of flagellin, N-terminal domain"/>
    <property type="match status" value="1"/>
</dbReference>
<dbReference type="PANTHER" id="PTHR42792:SF1">
    <property type="entry name" value="FLAGELLAR HOOK-ASSOCIATED PROTEIN 3"/>
    <property type="match status" value="1"/>
</dbReference>
<name>A0A6F8ZEE8_9FIRM</name>
<feature type="domain" description="Flagellin N-terminal" evidence="1">
    <location>
        <begin position="6"/>
        <end position="138"/>
    </location>
</feature>
<evidence type="ECO:0000259" key="1">
    <source>
        <dbReference type="Pfam" id="PF00669"/>
    </source>
</evidence>
<dbReference type="EMBL" id="LR778114">
    <property type="protein sequence ID" value="CAB1128040.1"/>
    <property type="molecule type" value="Genomic_DNA"/>
</dbReference>
<keyword evidence="3" id="KW-1185">Reference proteome</keyword>
<proteinExistence type="predicted"/>
<sequence length="301" mass="31357">MRVTATMLANSLIANLDAGQARLQQLQEEAATGQRFQYPADNPEAVTATMNLNQALADIRRYLSNITAAQNFLNTTAGALQQMTTNLNRALALGIQAQSGTNSPQDLSAIGEQLQQLSTEIATILNTQYQGVYIFAAANPQTTVATGSPPADQNLAASAATAVKDTLPIGHQASVTENINGYELGGTSVLAAALNAVESLQQAVVSGNPSSITTAVSSLQAIIPEVTEESTIVGARLERLTAQASRLGTLKTDLEQSVATVSGANMARVTTNLALEEQALKAALESGAQVLPLSLLNFIQP</sequence>
<dbReference type="AlphaFoldDB" id="A0A6F8ZEE8"/>
<dbReference type="InterPro" id="IPR001492">
    <property type="entry name" value="Flagellin"/>
</dbReference>
<reference evidence="2 3" key="1">
    <citation type="submission" date="2020-02" db="EMBL/GenBank/DDBJ databases">
        <authorList>
            <person name="Hogendoorn C."/>
        </authorList>
    </citation>
    <scope>NUCLEOTIDE SEQUENCE [LARGE SCALE GENOMIC DNA]</scope>
    <source>
        <strain evidence="2">R501</strain>
    </source>
</reference>
<gene>
    <name evidence="2" type="ORF">R50_0534</name>
</gene>